<dbReference type="Proteomes" id="UP000295783">
    <property type="component" value="Unassembled WGS sequence"/>
</dbReference>
<dbReference type="SUPFAM" id="SSF48452">
    <property type="entry name" value="TPR-like"/>
    <property type="match status" value="1"/>
</dbReference>
<sequence>MPVFGLAVLALVIVLSVHVCQTGRSMMWLPVIWLLPVLGSLIYVLVEMLPQLFRGEGVVSLEAAREARQRDVTRNRRDDLQWRRRGGQGELSPPRSGEAHRAARMFRPPKDPLREGMIHDKLKRAEEALATHRYDAAVDLFAAARQGFFADSPDIVFGLARAHFGRGDLDAALNLLDELVTGRPAFQPHAVAILKARVLAKQGDVAAAVALLDAILGQTGNLEGRRLEAQYRRAEILWQSGAMDEAVAALTELTRHEQLFRVNDDERQWVRLAGQALQAIS</sequence>
<dbReference type="OrthoDB" id="7559170at2"/>
<organism evidence="3 4">
    <name type="scientific">Dongia mobilis</name>
    <dbReference type="NCBI Taxonomy" id="578943"/>
    <lineage>
        <taxon>Bacteria</taxon>
        <taxon>Pseudomonadati</taxon>
        <taxon>Pseudomonadota</taxon>
        <taxon>Alphaproteobacteria</taxon>
        <taxon>Rhodospirillales</taxon>
        <taxon>Dongiaceae</taxon>
        <taxon>Dongia</taxon>
    </lineage>
</organism>
<dbReference type="Gene3D" id="1.25.40.10">
    <property type="entry name" value="Tetratricopeptide repeat domain"/>
    <property type="match status" value="1"/>
</dbReference>
<dbReference type="Pfam" id="PF14559">
    <property type="entry name" value="TPR_19"/>
    <property type="match status" value="1"/>
</dbReference>
<reference evidence="3 4" key="1">
    <citation type="submission" date="2019-03" db="EMBL/GenBank/DDBJ databases">
        <title>Genomic Encyclopedia of Type Strains, Phase III (KMG-III): the genomes of soil and plant-associated and newly described type strains.</title>
        <authorList>
            <person name="Whitman W."/>
        </authorList>
    </citation>
    <scope>NUCLEOTIDE SEQUENCE [LARGE SCALE GENOMIC DNA]</scope>
    <source>
        <strain evidence="3 4">CGMCC 1.7660</strain>
    </source>
</reference>
<evidence type="ECO:0000256" key="2">
    <source>
        <dbReference type="SAM" id="Phobius"/>
    </source>
</evidence>
<accession>A0A4R6WXB5</accession>
<dbReference type="EMBL" id="SNYW01000008">
    <property type="protein sequence ID" value="TDQ82225.1"/>
    <property type="molecule type" value="Genomic_DNA"/>
</dbReference>
<evidence type="ECO:0000256" key="1">
    <source>
        <dbReference type="SAM" id="MobiDB-lite"/>
    </source>
</evidence>
<evidence type="ECO:0008006" key="5">
    <source>
        <dbReference type="Google" id="ProtNLM"/>
    </source>
</evidence>
<keyword evidence="2" id="KW-0472">Membrane</keyword>
<proteinExistence type="predicted"/>
<dbReference type="Pfam" id="PF13432">
    <property type="entry name" value="TPR_16"/>
    <property type="match status" value="1"/>
</dbReference>
<evidence type="ECO:0000313" key="4">
    <source>
        <dbReference type="Proteomes" id="UP000295783"/>
    </source>
</evidence>
<comment type="caution">
    <text evidence="3">The sequence shown here is derived from an EMBL/GenBank/DDBJ whole genome shotgun (WGS) entry which is preliminary data.</text>
</comment>
<evidence type="ECO:0000313" key="3">
    <source>
        <dbReference type="EMBL" id="TDQ82225.1"/>
    </source>
</evidence>
<dbReference type="PIRSF" id="PIRSF030959">
    <property type="entry name" value="UCP030959"/>
    <property type="match status" value="1"/>
</dbReference>
<keyword evidence="2" id="KW-0812">Transmembrane</keyword>
<feature type="transmembrane region" description="Helical" evidence="2">
    <location>
        <begin position="26"/>
        <end position="46"/>
    </location>
</feature>
<dbReference type="AlphaFoldDB" id="A0A4R6WXB5"/>
<name>A0A4R6WXB5_9PROT</name>
<keyword evidence="2" id="KW-1133">Transmembrane helix</keyword>
<keyword evidence="4" id="KW-1185">Reference proteome</keyword>
<dbReference type="RefSeq" id="WP_133613519.1">
    <property type="nucleotide sequence ID" value="NZ_SNYW01000008.1"/>
</dbReference>
<feature type="region of interest" description="Disordered" evidence="1">
    <location>
        <begin position="70"/>
        <end position="105"/>
    </location>
</feature>
<protein>
    <recommendedName>
        <fullName evidence="5">Tetratricopeptide repeat protein</fullName>
    </recommendedName>
</protein>
<feature type="compositionally biased region" description="Basic and acidic residues" evidence="1">
    <location>
        <begin position="70"/>
        <end position="82"/>
    </location>
</feature>
<gene>
    <name evidence="3" type="ORF">A8950_2047</name>
</gene>
<dbReference type="InterPro" id="IPR014562">
    <property type="entry name" value="UCP030959_TPR_rpt-cont"/>
</dbReference>
<dbReference type="InterPro" id="IPR011990">
    <property type="entry name" value="TPR-like_helical_dom_sf"/>
</dbReference>